<keyword evidence="2" id="KW-1185">Reference proteome</keyword>
<evidence type="ECO:0000313" key="2">
    <source>
        <dbReference type="Proteomes" id="UP000008963"/>
    </source>
</evidence>
<dbReference type="AlphaFoldDB" id="E1X3U7"/>
<dbReference type="KEGG" id="bmx:BMS_0368"/>
<gene>
    <name evidence="1" type="ordered locus">BMS_0368</name>
</gene>
<name>E1X3U7_HALMS</name>
<protein>
    <recommendedName>
        <fullName evidence="3">Methyltransferase type 11 domain-containing protein</fullName>
    </recommendedName>
</protein>
<dbReference type="PATRIC" id="fig|862908.3.peg.352"/>
<dbReference type="Proteomes" id="UP000008963">
    <property type="component" value="Chromosome"/>
</dbReference>
<evidence type="ECO:0008006" key="3">
    <source>
        <dbReference type="Google" id="ProtNLM"/>
    </source>
</evidence>
<dbReference type="STRING" id="862908.BMS_0368"/>
<dbReference type="HOGENOM" id="CLU_116761_0_0_7"/>
<accession>E1X3U7</accession>
<reference evidence="2" key="1">
    <citation type="journal article" date="2013" name="ISME J.">
        <title>A small predatory core genome in the divergent marine Bacteriovorax marinus SJ and the terrestrial Bdellovibrio bacteriovorus.</title>
        <authorList>
            <person name="Crossman L.C."/>
            <person name="Chen H."/>
            <person name="Cerdeno-Tarraga A.M."/>
            <person name="Brooks K."/>
            <person name="Quail M.A."/>
            <person name="Pineiro S.A."/>
            <person name="Hobley L."/>
            <person name="Sockett R.E."/>
            <person name="Bentley S.D."/>
            <person name="Parkhill J."/>
            <person name="Williams H.N."/>
            <person name="Stine O.C."/>
        </authorList>
    </citation>
    <scope>NUCLEOTIDE SEQUENCE [LARGE SCALE GENOMIC DNA]</scope>
    <source>
        <strain evidence="2">ATCC BAA-682 / DSM 15412 / SJ</strain>
    </source>
</reference>
<dbReference type="InterPro" id="IPR029063">
    <property type="entry name" value="SAM-dependent_MTases_sf"/>
</dbReference>
<dbReference type="Gene3D" id="3.40.50.150">
    <property type="entry name" value="Vaccinia Virus protein VP39"/>
    <property type="match status" value="1"/>
</dbReference>
<dbReference type="SUPFAM" id="SSF53335">
    <property type="entry name" value="S-adenosyl-L-methionine-dependent methyltransferases"/>
    <property type="match status" value="1"/>
</dbReference>
<proteinExistence type="predicted"/>
<sequence length="178" mass="21119">MKLDIGCGNSKRIGYTGVDCLQLENVDVVHDLNVFPYPFEDNAIEEIWMDQVLEHLDSPFDCVNELFRISKAGATIHVGVPYFRSLYSAIDPTHKNLFTAEWFNYFDPDHDYFKKYCYSKSTIRVKNVEFDREWKRPGIKPWHKLMIKFAEKHTRIYEHKLSHLYPLNSLTFHLEVLK</sequence>
<evidence type="ECO:0000313" key="1">
    <source>
        <dbReference type="EMBL" id="CBW25287.1"/>
    </source>
</evidence>
<organism evidence="1 2">
    <name type="scientific">Halobacteriovorax marinus (strain ATCC BAA-682 / DSM 15412 / SJ)</name>
    <name type="common">Bacteriovorax marinus</name>
    <dbReference type="NCBI Taxonomy" id="862908"/>
    <lineage>
        <taxon>Bacteria</taxon>
        <taxon>Pseudomonadati</taxon>
        <taxon>Bdellovibrionota</taxon>
        <taxon>Bacteriovoracia</taxon>
        <taxon>Bacteriovoracales</taxon>
        <taxon>Halobacteriovoraceae</taxon>
        <taxon>Halobacteriovorax</taxon>
    </lineage>
</organism>
<dbReference type="RefSeq" id="WP_014243075.1">
    <property type="nucleotide sequence ID" value="NC_016620.1"/>
</dbReference>
<dbReference type="eggNOG" id="COG4627">
    <property type="taxonomic scope" value="Bacteria"/>
</dbReference>
<dbReference type="EMBL" id="FQ312005">
    <property type="protein sequence ID" value="CBW25287.1"/>
    <property type="molecule type" value="Genomic_DNA"/>
</dbReference>
<dbReference type="OrthoDB" id="5291736at2"/>